<keyword evidence="2" id="KW-1185">Reference proteome</keyword>
<dbReference type="EMBL" id="CAKOGL010000011">
    <property type="protein sequence ID" value="CAH2091940.1"/>
    <property type="molecule type" value="Genomic_DNA"/>
</dbReference>
<proteinExistence type="predicted"/>
<evidence type="ECO:0000313" key="2">
    <source>
        <dbReference type="Proteomes" id="UP001153954"/>
    </source>
</evidence>
<evidence type="ECO:0000313" key="1">
    <source>
        <dbReference type="EMBL" id="CAH2091940.1"/>
    </source>
</evidence>
<dbReference type="Proteomes" id="UP001153954">
    <property type="component" value="Unassembled WGS sequence"/>
</dbReference>
<gene>
    <name evidence="1" type="ORF">EEDITHA_LOCUS7751</name>
</gene>
<name>A0AAU9U581_EUPED</name>
<sequence length="106" mass="12412">MAKQSASPNFSFLTRWRYNRIVRKISMDVEVTFKCKESPSCICEPGRLEIVLHLLLECPVHQSYRHDLESRLGIRLVHSNLAEIVERSNKNISNYAKSRIVNKRKK</sequence>
<protein>
    <recommendedName>
        <fullName evidence="3">Transposase</fullName>
    </recommendedName>
</protein>
<accession>A0AAU9U581</accession>
<dbReference type="AlphaFoldDB" id="A0AAU9U581"/>
<organism evidence="1 2">
    <name type="scientific">Euphydryas editha</name>
    <name type="common">Edith's checkerspot</name>
    <dbReference type="NCBI Taxonomy" id="104508"/>
    <lineage>
        <taxon>Eukaryota</taxon>
        <taxon>Metazoa</taxon>
        <taxon>Ecdysozoa</taxon>
        <taxon>Arthropoda</taxon>
        <taxon>Hexapoda</taxon>
        <taxon>Insecta</taxon>
        <taxon>Pterygota</taxon>
        <taxon>Neoptera</taxon>
        <taxon>Endopterygota</taxon>
        <taxon>Lepidoptera</taxon>
        <taxon>Glossata</taxon>
        <taxon>Ditrysia</taxon>
        <taxon>Papilionoidea</taxon>
        <taxon>Nymphalidae</taxon>
        <taxon>Nymphalinae</taxon>
        <taxon>Euphydryas</taxon>
    </lineage>
</organism>
<reference evidence="1" key="1">
    <citation type="submission" date="2022-03" db="EMBL/GenBank/DDBJ databases">
        <authorList>
            <person name="Tunstrom K."/>
        </authorList>
    </citation>
    <scope>NUCLEOTIDE SEQUENCE</scope>
</reference>
<comment type="caution">
    <text evidence="1">The sequence shown here is derived from an EMBL/GenBank/DDBJ whole genome shotgun (WGS) entry which is preliminary data.</text>
</comment>
<evidence type="ECO:0008006" key="3">
    <source>
        <dbReference type="Google" id="ProtNLM"/>
    </source>
</evidence>